<gene>
    <name evidence="1" type="ORF">EDD57_1422</name>
</gene>
<dbReference type="EMBL" id="SLXV01000042">
    <property type="protein sequence ID" value="TCP64237.1"/>
    <property type="molecule type" value="Genomic_DNA"/>
</dbReference>
<comment type="caution">
    <text evidence="1">The sequence shown here is derived from an EMBL/GenBank/DDBJ whole genome shotgun (WGS) entry which is preliminary data.</text>
</comment>
<dbReference type="Proteomes" id="UP000294746">
    <property type="component" value="Unassembled WGS sequence"/>
</dbReference>
<accession>A0A4R2RPF3</accession>
<keyword evidence="2" id="KW-1185">Reference proteome</keyword>
<dbReference type="AlphaFoldDB" id="A0A4R2RPF3"/>
<evidence type="ECO:0000313" key="2">
    <source>
        <dbReference type="Proteomes" id="UP000294746"/>
    </source>
</evidence>
<organism evidence="1 2">
    <name type="scientific">Baia soyae</name>
    <dbReference type="NCBI Taxonomy" id="1544746"/>
    <lineage>
        <taxon>Bacteria</taxon>
        <taxon>Bacillati</taxon>
        <taxon>Bacillota</taxon>
        <taxon>Bacilli</taxon>
        <taxon>Bacillales</taxon>
        <taxon>Thermoactinomycetaceae</taxon>
        <taxon>Baia</taxon>
    </lineage>
</organism>
<name>A0A4R2RPF3_9BACL</name>
<sequence length="98" mass="11070">MLTPLLICRGMRKVFVPFLLISVLCLFLSGCKSEGAKPNPTTEKKTDNRIDIELPYSNISVPTKNSTHMYIAVNEGQKPEDTVNTIIQYDPKTKEQKK</sequence>
<proteinExistence type="predicted"/>
<evidence type="ECO:0000313" key="1">
    <source>
        <dbReference type="EMBL" id="TCP64237.1"/>
    </source>
</evidence>
<protein>
    <submittedName>
        <fullName evidence="1">Uncharacterized protein</fullName>
    </submittedName>
</protein>
<reference evidence="1 2" key="1">
    <citation type="submission" date="2019-03" db="EMBL/GenBank/DDBJ databases">
        <title>Genomic Encyclopedia of Type Strains, Phase IV (KMG-IV): sequencing the most valuable type-strain genomes for metagenomic binning, comparative biology and taxonomic classification.</title>
        <authorList>
            <person name="Goeker M."/>
        </authorList>
    </citation>
    <scope>NUCLEOTIDE SEQUENCE [LARGE SCALE GENOMIC DNA]</scope>
    <source>
        <strain evidence="1 2">DSM 46831</strain>
    </source>
</reference>